<dbReference type="HOGENOM" id="CLU_009736_5_1_5"/>
<dbReference type="InterPro" id="IPR038763">
    <property type="entry name" value="DHH_sf"/>
</dbReference>
<evidence type="ECO:0000256" key="4">
    <source>
        <dbReference type="ARBA" id="ARBA00022801"/>
    </source>
</evidence>
<evidence type="ECO:0000259" key="8">
    <source>
        <dbReference type="Pfam" id="PF17768"/>
    </source>
</evidence>
<feature type="domain" description="DDH" evidence="6">
    <location>
        <begin position="101"/>
        <end position="257"/>
    </location>
</feature>
<dbReference type="InterPro" id="IPR003156">
    <property type="entry name" value="DHHA1_dom"/>
</dbReference>
<evidence type="ECO:0000256" key="5">
    <source>
        <dbReference type="ARBA" id="ARBA00022839"/>
    </source>
</evidence>
<proteinExistence type="inferred from homology"/>
<dbReference type="EMBL" id="AP007255">
    <property type="protein sequence ID" value="BAE52534.1"/>
    <property type="molecule type" value="Genomic_DNA"/>
</dbReference>
<dbReference type="Pfam" id="PF01368">
    <property type="entry name" value="DHH"/>
    <property type="match status" value="1"/>
</dbReference>
<dbReference type="GO" id="GO:0006281">
    <property type="term" value="P:DNA repair"/>
    <property type="evidence" value="ECO:0007669"/>
    <property type="project" value="InterPro"/>
</dbReference>
<feature type="domain" description="RecJ OB" evidence="8">
    <location>
        <begin position="483"/>
        <end position="592"/>
    </location>
</feature>
<keyword evidence="4" id="KW-0378">Hydrolase</keyword>
<dbReference type="Gene3D" id="3.10.310.30">
    <property type="match status" value="1"/>
</dbReference>
<dbReference type="InterPro" id="IPR041122">
    <property type="entry name" value="RecJ_OB"/>
</dbReference>
<dbReference type="STRING" id="342108.amb3730"/>
<evidence type="ECO:0000259" key="6">
    <source>
        <dbReference type="Pfam" id="PF01368"/>
    </source>
</evidence>
<keyword evidence="5 9" id="KW-0269">Exonuclease</keyword>
<dbReference type="SUPFAM" id="SSF64182">
    <property type="entry name" value="DHH phosphoesterases"/>
    <property type="match status" value="1"/>
</dbReference>
<evidence type="ECO:0000256" key="3">
    <source>
        <dbReference type="ARBA" id="ARBA00022722"/>
    </source>
</evidence>
<dbReference type="Gene3D" id="3.90.1640.30">
    <property type="match status" value="1"/>
</dbReference>
<organism evidence="9 10">
    <name type="scientific">Paramagnetospirillum magneticum (strain ATCC 700264 / AMB-1)</name>
    <name type="common">Magnetospirillum magneticum</name>
    <dbReference type="NCBI Taxonomy" id="342108"/>
    <lineage>
        <taxon>Bacteria</taxon>
        <taxon>Pseudomonadati</taxon>
        <taxon>Pseudomonadota</taxon>
        <taxon>Alphaproteobacteria</taxon>
        <taxon>Rhodospirillales</taxon>
        <taxon>Magnetospirillaceae</taxon>
        <taxon>Paramagnetospirillum</taxon>
    </lineage>
</organism>
<dbReference type="OrthoDB" id="9809852at2"/>
<name>Q2W0U1_PARM1</name>
<dbReference type="NCBIfam" id="TIGR00644">
    <property type="entry name" value="recJ"/>
    <property type="match status" value="1"/>
</dbReference>
<dbReference type="GO" id="GO:0006310">
    <property type="term" value="P:DNA recombination"/>
    <property type="evidence" value="ECO:0007669"/>
    <property type="project" value="InterPro"/>
</dbReference>
<evidence type="ECO:0000256" key="2">
    <source>
        <dbReference type="ARBA" id="ARBA00019841"/>
    </source>
</evidence>
<accession>Q2W0U1</accession>
<sequence>MSHGPSVIHQGPAFLGVERSLSGRRWLARPGDERLAQALAQRLALPELVGRVLASRGIGLDEAESFLNPTLRDLLPDPGHLKGMDKAVERLVAAVTRGETIGIFGDYDVDGATSSALLRNALADMGAKARVYIPDRIKEGYGPNAPALLRLRDEGVAVVVTVDCGTTAFDALETATRAGLDMIVVDHHVGEAALPAALAVINPNRLDETSPHGHLAAVGVAFLLAVGLNRGLKAAGWYQSRPAPDLMRWLDLVALGTVCDVVPLVGVNRALVVQGLKVMAKRANVGLAALADVAGVKERPDSYTLGYVLGPRVNAGGRVGEAELGTRLMSTDNPAEAAEIARQLDGYNKDRQEIEAVVLLDAIEQVETRPDDGRPLLVAAGENWHPGVIGIVAGRLKERYGRVACVVALEGDQGKGSGRSVPGLDLGSAIIAARQAGLLRAGGGHAMAAGFTVARDKLTALSDFLAERLQAQLEGDLVPLLELDGALDAGAAGIELVETLAGVGPFGSGNPEPRFAISGARIAKADVVGSGHVRLILTGAGGKRLKAIAFRAADSEMGHALLSSAGASFHLAGTLRVDTWQGNSSVQLIVDDAAFAR</sequence>
<comment type="similarity">
    <text evidence="1">Belongs to the RecJ family.</text>
</comment>
<keyword evidence="3" id="KW-0540">Nuclease</keyword>
<feature type="domain" description="DHHA1" evidence="7">
    <location>
        <begin position="375"/>
        <end position="470"/>
    </location>
</feature>
<dbReference type="Pfam" id="PF02272">
    <property type="entry name" value="DHHA1"/>
    <property type="match status" value="1"/>
</dbReference>
<dbReference type="GO" id="GO:0008409">
    <property type="term" value="F:5'-3' exonuclease activity"/>
    <property type="evidence" value="ECO:0007669"/>
    <property type="project" value="InterPro"/>
</dbReference>
<protein>
    <recommendedName>
        <fullName evidence="2">Single-stranded-DNA-specific exonuclease RecJ</fullName>
    </recommendedName>
</protein>
<gene>
    <name evidence="9" type="ordered locus">amb3730</name>
</gene>
<dbReference type="InterPro" id="IPR051673">
    <property type="entry name" value="SSDNA_exonuclease_RecJ"/>
</dbReference>
<dbReference type="InterPro" id="IPR001667">
    <property type="entry name" value="DDH_dom"/>
</dbReference>
<evidence type="ECO:0000256" key="1">
    <source>
        <dbReference type="ARBA" id="ARBA00005915"/>
    </source>
</evidence>
<dbReference type="Proteomes" id="UP000007058">
    <property type="component" value="Chromosome"/>
</dbReference>
<dbReference type="KEGG" id="mag:amb3730"/>
<dbReference type="GO" id="GO:0003676">
    <property type="term" value="F:nucleic acid binding"/>
    <property type="evidence" value="ECO:0007669"/>
    <property type="project" value="InterPro"/>
</dbReference>
<evidence type="ECO:0000313" key="9">
    <source>
        <dbReference type="EMBL" id="BAE52534.1"/>
    </source>
</evidence>
<dbReference type="RefSeq" id="WP_011386086.1">
    <property type="nucleotide sequence ID" value="NC_007626.1"/>
</dbReference>
<dbReference type="AlphaFoldDB" id="Q2W0U1"/>
<evidence type="ECO:0000313" key="10">
    <source>
        <dbReference type="Proteomes" id="UP000007058"/>
    </source>
</evidence>
<dbReference type="Pfam" id="PF17768">
    <property type="entry name" value="RecJ_OB"/>
    <property type="match status" value="1"/>
</dbReference>
<dbReference type="PANTHER" id="PTHR30255">
    <property type="entry name" value="SINGLE-STRANDED-DNA-SPECIFIC EXONUCLEASE RECJ"/>
    <property type="match status" value="1"/>
</dbReference>
<evidence type="ECO:0000259" key="7">
    <source>
        <dbReference type="Pfam" id="PF02272"/>
    </source>
</evidence>
<reference evidence="9 10" key="1">
    <citation type="journal article" date="2005" name="DNA Res.">
        <title>Complete genome sequence of the facultative anaerobic magnetotactic bacterium Magnetospirillum sp. strain AMB-1.</title>
        <authorList>
            <person name="Matsunaga T."/>
            <person name="Okamura Y."/>
            <person name="Fukuda Y."/>
            <person name="Wahyudi A.T."/>
            <person name="Murase Y."/>
            <person name="Takeyama H."/>
        </authorList>
    </citation>
    <scope>NUCLEOTIDE SEQUENCE [LARGE SCALE GENOMIC DNA]</scope>
    <source>
        <strain evidence="10">ATCC 700264 / AMB-1</strain>
    </source>
</reference>
<dbReference type="InterPro" id="IPR004610">
    <property type="entry name" value="RecJ"/>
</dbReference>
<keyword evidence="10" id="KW-1185">Reference proteome</keyword>
<dbReference type="PANTHER" id="PTHR30255:SF2">
    <property type="entry name" value="SINGLE-STRANDED-DNA-SPECIFIC EXONUCLEASE RECJ"/>
    <property type="match status" value="1"/>
</dbReference>